<dbReference type="Proteomes" id="UP000238479">
    <property type="component" value="Chromosome 5"/>
</dbReference>
<dbReference type="Proteomes" id="UP000238479">
    <property type="component" value="Chromosome 4"/>
</dbReference>
<sequence length="76" mass="8518">MAALSASSSSYHLCPYTDFIKIQQCVTEASVFGPSIDSSRCHIEAMNQKESPTVFPPSQNRSKGYLVNFRFWPIVD</sequence>
<protein>
    <submittedName>
        <fullName evidence="2">Uncharacterized protein</fullName>
    </submittedName>
</protein>
<dbReference type="EMBL" id="PDCK01000042">
    <property type="protein sequence ID" value="PRQ39047.1"/>
    <property type="molecule type" value="Genomic_DNA"/>
</dbReference>
<proteinExistence type="predicted"/>
<accession>A0A2P6QXW3</accession>
<evidence type="ECO:0000313" key="1">
    <source>
        <dbReference type="EMBL" id="PRQ31180.1"/>
    </source>
</evidence>
<reference evidence="2 3" key="1">
    <citation type="journal article" date="2018" name="Nat. Genet.">
        <title>The Rosa genome provides new insights in the design of modern roses.</title>
        <authorList>
            <person name="Bendahmane M."/>
        </authorList>
    </citation>
    <scope>NUCLEOTIDE SEQUENCE [LARGE SCALE GENOMIC DNA]</scope>
    <source>
        <strain evidence="3">cv. Old Blush</strain>
    </source>
</reference>
<dbReference type="EMBL" id="PDCK01000043">
    <property type="protein sequence ID" value="PRQ31180.1"/>
    <property type="molecule type" value="Genomic_DNA"/>
</dbReference>
<organism evidence="2 3">
    <name type="scientific">Rosa chinensis</name>
    <name type="common">China rose</name>
    <dbReference type="NCBI Taxonomy" id="74649"/>
    <lineage>
        <taxon>Eukaryota</taxon>
        <taxon>Viridiplantae</taxon>
        <taxon>Streptophyta</taxon>
        <taxon>Embryophyta</taxon>
        <taxon>Tracheophyta</taxon>
        <taxon>Spermatophyta</taxon>
        <taxon>Magnoliopsida</taxon>
        <taxon>eudicotyledons</taxon>
        <taxon>Gunneridae</taxon>
        <taxon>Pentapetalae</taxon>
        <taxon>rosids</taxon>
        <taxon>fabids</taxon>
        <taxon>Rosales</taxon>
        <taxon>Rosaceae</taxon>
        <taxon>Rosoideae</taxon>
        <taxon>Rosoideae incertae sedis</taxon>
        <taxon>Rosa</taxon>
    </lineage>
</organism>
<dbReference type="AlphaFoldDB" id="A0A2P6QXW3"/>
<name>A0A2P6QXW3_ROSCH</name>
<keyword evidence="3" id="KW-1185">Reference proteome</keyword>
<dbReference type="Gramene" id="PRQ31180">
    <property type="protein sequence ID" value="PRQ31180"/>
    <property type="gene ID" value="RchiOBHm_Chr5g0032621"/>
</dbReference>
<evidence type="ECO:0000313" key="2">
    <source>
        <dbReference type="EMBL" id="PRQ39047.1"/>
    </source>
</evidence>
<comment type="caution">
    <text evidence="2">The sequence shown here is derived from an EMBL/GenBank/DDBJ whole genome shotgun (WGS) entry which is preliminary data.</text>
</comment>
<gene>
    <name evidence="2" type="ORF">RchiOBHm_Chr4g0420751</name>
    <name evidence="1" type="ORF">RchiOBHm_Chr5g0032621</name>
</gene>
<dbReference type="Gramene" id="PRQ39047">
    <property type="protein sequence ID" value="PRQ39047"/>
    <property type="gene ID" value="RchiOBHm_Chr4g0420751"/>
</dbReference>
<evidence type="ECO:0000313" key="3">
    <source>
        <dbReference type="Proteomes" id="UP000238479"/>
    </source>
</evidence>